<organism evidence="1 2">
    <name type="scientific">Streptomyces atratus</name>
    <dbReference type="NCBI Taxonomy" id="1893"/>
    <lineage>
        <taxon>Bacteria</taxon>
        <taxon>Bacillati</taxon>
        <taxon>Actinomycetota</taxon>
        <taxon>Actinomycetes</taxon>
        <taxon>Kitasatosporales</taxon>
        <taxon>Streptomycetaceae</taxon>
        <taxon>Streptomyces</taxon>
    </lineage>
</organism>
<dbReference type="AlphaFoldDB" id="A0A1K2EQA9"/>
<protein>
    <submittedName>
        <fullName evidence="1">Uncharacterized protein</fullName>
    </submittedName>
</protein>
<name>A0A1K2EQA9_STRAR</name>
<dbReference type="EMBL" id="FPJO01000021">
    <property type="protein sequence ID" value="SFY37847.1"/>
    <property type="molecule type" value="Genomic_DNA"/>
</dbReference>
<dbReference type="Proteomes" id="UP000181909">
    <property type="component" value="Unassembled WGS sequence"/>
</dbReference>
<dbReference type="RefSeq" id="WP_177328268.1">
    <property type="nucleotide sequence ID" value="NZ_FPJO01000021.1"/>
</dbReference>
<evidence type="ECO:0000313" key="2">
    <source>
        <dbReference type="Proteomes" id="UP000181909"/>
    </source>
</evidence>
<reference evidence="1 2" key="1">
    <citation type="submission" date="2016-11" db="EMBL/GenBank/DDBJ databases">
        <authorList>
            <person name="Jaros S."/>
            <person name="Januszkiewicz K."/>
            <person name="Wedrychowicz H."/>
        </authorList>
    </citation>
    <scope>NUCLEOTIDE SEQUENCE [LARGE SCALE GENOMIC DNA]</scope>
    <source>
        <strain evidence="1 2">OK807</strain>
    </source>
</reference>
<sequence>MRCKRETGLAAIRSAADTEVQQGVIKAHAADFEAFGKTRQTYLAAVRRVLDTEP</sequence>
<evidence type="ECO:0000313" key="1">
    <source>
        <dbReference type="EMBL" id="SFY37847.1"/>
    </source>
</evidence>
<proteinExistence type="predicted"/>
<gene>
    <name evidence="1" type="ORF">SAMN02787144_1021125</name>
</gene>
<accession>A0A1K2EQA9</accession>